<sequence length="143" mass="15935">MQRSDFRHFYEMPVRWGDLDAFGHVNNVQFIRFLESGRVAYVEDVLGMPVGAGTGENIILADLQCAFRSQLEYPGVVEVATRVSRLGSSSFDLTAAIYRRGEAQAAATSKGVLVWFDFDAQRARPIPEPVRRAIIAYEPVAPL</sequence>
<dbReference type="GO" id="GO:0047617">
    <property type="term" value="F:fatty acyl-CoA hydrolase activity"/>
    <property type="evidence" value="ECO:0007669"/>
    <property type="project" value="TreeGrafter"/>
</dbReference>
<keyword evidence="1" id="KW-0378">Hydrolase</keyword>
<dbReference type="InterPro" id="IPR050563">
    <property type="entry name" value="4-hydroxybenzoyl-CoA_TE"/>
</dbReference>
<evidence type="ECO:0000313" key="1">
    <source>
        <dbReference type="EMBL" id="TCO78864.1"/>
    </source>
</evidence>
<dbReference type="Gene3D" id="3.10.129.10">
    <property type="entry name" value="Hotdog Thioesterase"/>
    <property type="match status" value="1"/>
</dbReference>
<dbReference type="PANTHER" id="PTHR31793:SF39">
    <property type="entry name" value="THIOESTERASE_THIOL ESTER DEHYDRASE-ISOMERASE"/>
    <property type="match status" value="1"/>
</dbReference>
<protein>
    <submittedName>
        <fullName evidence="1">Acyl-CoA thioester hydrolase</fullName>
    </submittedName>
</protein>
<dbReference type="RefSeq" id="WP_132545054.1">
    <property type="nucleotide sequence ID" value="NZ_SLWY01000022.1"/>
</dbReference>
<evidence type="ECO:0000313" key="2">
    <source>
        <dbReference type="Proteomes" id="UP000295765"/>
    </source>
</evidence>
<keyword evidence="2" id="KW-1185">Reference proteome</keyword>
<dbReference type="SUPFAM" id="SSF54637">
    <property type="entry name" value="Thioesterase/thiol ester dehydrase-isomerase"/>
    <property type="match status" value="1"/>
</dbReference>
<dbReference type="OrthoDB" id="9799036at2"/>
<gene>
    <name evidence="1" type="ORF">EV699_12232</name>
</gene>
<dbReference type="InterPro" id="IPR029069">
    <property type="entry name" value="HotDog_dom_sf"/>
</dbReference>
<comment type="caution">
    <text evidence="1">The sequence shown here is derived from an EMBL/GenBank/DDBJ whole genome shotgun (WGS) entry which is preliminary data.</text>
</comment>
<accession>A0A4R2KXW4</accession>
<dbReference type="EMBL" id="SLWY01000022">
    <property type="protein sequence ID" value="TCO78864.1"/>
    <property type="molecule type" value="Genomic_DNA"/>
</dbReference>
<dbReference type="AlphaFoldDB" id="A0A4R2KXW4"/>
<dbReference type="CDD" id="cd00586">
    <property type="entry name" value="4HBT"/>
    <property type="match status" value="1"/>
</dbReference>
<organism evidence="1 2">
    <name type="scientific">Plasticicumulans lactativorans</name>
    <dbReference type="NCBI Taxonomy" id="1133106"/>
    <lineage>
        <taxon>Bacteria</taxon>
        <taxon>Pseudomonadati</taxon>
        <taxon>Pseudomonadota</taxon>
        <taxon>Gammaproteobacteria</taxon>
        <taxon>Candidatus Competibacteraceae</taxon>
        <taxon>Plasticicumulans</taxon>
    </lineage>
</organism>
<reference evidence="1 2" key="1">
    <citation type="submission" date="2019-03" db="EMBL/GenBank/DDBJ databases">
        <title>Genomic Encyclopedia of Type Strains, Phase IV (KMG-IV): sequencing the most valuable type-strain genomes for metagenomic binning, comparative biology and taxonomic classification.</title>
        <authorList>
            <person name="Goeker M."/>
        </authorList>
    </citation>
    <scope>NUCLEOTIDE SEQUENCE [LARGE SCALE GENOMIC DNA]</scope>
    <source>
        <strain evidence="1 2">DSM 25287</strain>
    </source>
</reference>
<name>A0A4R2KXW4_9GAMM</name>
<dbReference type="PANTHER" id="PTHR31793">
    <property type="entry name" value="4-HYDROXYBENZOYL-COA THIOESTERASE FAMILY MEMBER"/>
    <property type="match status" value="1"/>
</dbReference>
<dbReference type="Proteomes" id="UP000295765">
    <property type="component" value="Unassembled WGS sequence"/>
</dbReference>
<dbReference type="Pfam" id="PF13279">
    <property type="entry name" value="4HBT_2"/>
    <property type="match status" value="1"/>
</dbReference>
<proteinExistence type="predicted"/>